<dbReference type="AlphaFoldDB" id="A0A1N7P0J3"/>
<keyword evidence="5 8" id="KW-0812">Transmembrane</keyword>
<organism evidence="9 10">
    <name type="scientific">Filimonas lacunae</name>
    <dbReference type="NCBI Taxonomy" id="477680"/>
    <lineage>
        <taxon>Bacteria</taxon>
        <taxon>Pseudomonadati</taxon>
        <taxon>Bacteroidota</taxon>
        <taxon>Chitinophagia</taxon>
        <taxon>Chitinophagales</taxon>
        <taxon>Chitinophagaceae</taxon>
        <taxon>Filimonas</taxon>
    </lineage>
</organism>
<feature type="transmembrane region" description="Helical" evidence="8">
    <location>
        <begin position="20"/>
        <end position="38"/>
    </location>
</feature>
<evidence type="ECO:0000256" key="3">
    <source>
        <dbReference type="ARBA" id="ARBA00022676"/>
    </source>
</evidence>
<dbReference type="RefSeq" id="WP_144264017.1">
    <property type="nucleotide sequence ID" value="NZ_AP017422.1"/>
</dbReference>
<keyword evidence="4" id="KW-0808">Transferase</keyword>
<reference evidence="10" key="1">
    <citation type="submission" date="2017-01" db="EMBL/GenBank/DDBJ databases">
        <authorList>
            <person name="Varghese N."/>
            <person name="Submissions S."/>
        </authorList>
    </citation>
    <scope>NUCLEOTIDE SEQUENCE [LARGE SCALE GENOMIC DNA]</scope>
    <source>
        <strain evidence="10">DSM 21054</strain>
    </source>
</reference>
<evidence type="ECO:0000256" key="8">
    <source>
        <dbReference type="SAM" id="Phobius"/>
    </source>
</evidence>
<feature type="transmembrane region" description="Helical" evidence="8">
    <location>
        <begin position="138"/>
        <end position="155"/>
    </location>
</feature>
<evidence type="ECO:0000256" key="7">
    <source>
        <dbReference type="ARBA" id="ARBA00023136"/>
    </source>
</evidence>
<evidence type="ECO:0000256" key="5">
    <source>
        <dbReference type="ARBA" id="ARBA00022692"/>
    </source>
</evidence>
<dbReference type="GO" id="GO:0016763">
    <property type="term" value="F:pentosyltransferase activity"/>
    <property type="evidence" value="ECO:0007669"/>
    <property type="project" value="TreeGrafter"/>
</dbReference>
<feature type="transmembrane region" description="Helical" evidence="8">
    <location>
        <begin position="432"/>
        <end position="453"/>
    </location>
</feature>
<feature type="transmembrane region" description="Helical" evidence="8">
    <location>
        <begin position="114"/>
        <end position="132"/>
    </location>
</feature>
<name>A0A1N7P0J3_9BACT</name>
<evidence type="ECO:0000256" key="6">
    <source>
        <dbReference type="ARBA" id="ARBA00022989"/>
    </source>
</evidence>
<feature type="transmembrane region" description="Helical" evidence="8">
    <location>
        <begin position="397"/>
        <end position="420"/>
    </location>
</feature>
<dbReference type="PANTHER" id="PTHR33908:SF11">
    <property type="entry name" value="MEMBRANE PROTEIN"/>
    <property type="match status" value="1"/>
</dbReference>
<dbReference type="EMBL" id="FTOR01000003">
    <property type="protein sequence ID" value="SIT04087.1"/>
    <property type="molecule type" value="Genomic_DNA"/>
</dbReference>
<feature type="transmembrane region" description="Helical" evidence="8">
    <location>
        <begin position="198"/>
        <end position="217"/>
    </location>
</feature>
<dbReference type="GO" id="GO:0005886">
    <property type="term" value="C:plasma membrane"/>
    <property type="evidence" value="ECO:0007669"/>
    <property type="project" value="UniProtKB-SubCell"/>
</dbReference>
<dbReference type="GO" id="GO:0009103">
    <property type="term" value="P:lipopolysaccharide biosynthetic process"/>
    <property type="evidence" value="ECO:0007669"/>
    <property type="project" value="UniProtKB-ARBA"/>
</dbReference>
<keyword evidence="6 8" id="KW-1133">Transmembrane helix</keyword>
<feature type="transmembrane region" description="Helical" evidence="8">
    <location>
        <begin position="459"/>
        <end position="479"/>
    </location>
</feature>
<sequence length="489" mass="57568">MKSDSLLKSIFTNKTYRNYLWITLIGSIIQLTLFKHFYPFPDFISDSYNYIETAQKGLTVNLWPIGYARFLAFMHWIFPSHQLLVVAQHFILVAGLLYFFYTVCYLFTLPKAAIVLLYIFLFFNPIFLYLSNCVLSDAIFTAISIVLFAQYLWMLRQAKNRHLIIQAVLIGVAFTIRYTAIYYPIVSIAAILFARLKWTNRLAGIIAPWLLILPFIVYTQQETKKQTGVAEFSVFGGWQIACNALYMYQHITVDSNMLPPETRLLDKYTQYYFKHIHEKNPPFEAIQGTYFIKVPNAILKPYLFDNGLRQPNGSGFQFWGSVSPVYKTYGNWLIRHYPLAFVQYYIWLNTRNYFIPYPEKFEIYNIGSTEVWDGAREWFRLPSNKISLIPSIHFQGYLFYIAPWCFFLLNIYFLTQFAFFLFSKPFKNNHRFLNISILLATFFLLVNFAFSVFATPVVLRYQVIPMIIMVAFAMLLTHYSNNQIERSPQ</sequence>
<keyword evidence="7 8" id="KW-0472">Membrane</keyword>
<dbReference type="STRING" id="477680.SAMN05421788_10376"/>
<gene>
    <name evidence="9" type="ORF">SAMN05421788_10376</name>
</gene>
<evidence type="ECO:0000313" key="10">
    <source>
        <dbReference type="Proteomes" id="UP000186917"/>
    </source>
</evidence>
<protein>
    <recommendedName>
        <fullName evidence="11">Dolichyl-phosphate-mannose-protein mannosyltransferase</fullName>
    </recommendedName>
</protein>
<feature type="transmembrane region" description="Helical" evidence="8">
    <location>
        <begin position="167"/>
        <end position="192"/>
    </location>
</feature>
<accession>A0A1N7P0J3</accession>
<keyword evidence="3" id="KW-0328">Glycosyltransferase</keyword>
<dbReference type="PANTHER" id="PTHR33908">
    <property type="entry name" value="MANNOSYLTRANSFERASE YKCB-RELATED"/>
    <property type="match status" value="1"/>
</dbReference>
<evidence type="ECO:0000256" key="4">
    <source>
        <dbReference type="ARBA" id="ARBA00022679"/>
    </source>
</evidence>
<keyword evidence="2" id="KW-1003">Cell membrane</keyword>
<evidence type="ECO:0000313" key="9">
    <source>
        <dbReference type="EMBL" id="SIT04087.1"/>
    </source>
</evidence>
<feature type="transmembrane region" description="Helical" evidence="8">
    <location>
        <begin position="84"/>
        <end position="107"/>
    </location>
</feature>
<evidence type="ECO:0008006" key="11">
    <source>
        <dbReference type="Google" id="ProtNLM"/>
    </source>
</evidence>
<comment type="subcellular location">
    <subcellularLocation>
        <location evidence="1">Cell membrane</location>
        <topology evidence="1">Multi-pass membrane protein</topology>
    </subcellularLocation>
</comment>
<dbReference type="InterPro" id="IPR050297">
    <property type="entry name" value="LipidA_mod_glycosyltrf_83"/>
</dbReference>
<evidence type="ECO:0000256" key="2">
    <source>
        <dbReference type="ARBA" id="ARBA00022475"/>
    </source>
</evidence>
<proteinExistence type="predicted"/>
<evidence type="ECO:0000256" key="1">
    <source>
        <dbReference type="ARBA" id="ARBA00004651"/>
    </source>
</evidence>
<dbReference type="Proteomes" id="UP000186917">
    <property type="component" value="Unassembled WGS sequence"/>
</dbReference>
<keyword evidence="10" id="KW-1185">Reference proteome</keyword>
<dbReference type="OrthoDB" id="636847at2"/>